<reference evidence="4 5" key="1">
    <citation type="submission" date="2023-03" db="EMBL/GenBank/DDBJ databases">
        <title>Roseibium porphyridii sp. nov. and Roseibium rhodosorbium sp. nov. isolated from marine algae, Porphyridium cruentum and Rhodosorus marinus, respectively.</title>
        <authorList>
            <person name="Lee M.W."/>
            <person name="Choi B.J."/>
            <person name="Lee J.K."/>
            <person name="Choi D.G."/>
            <person name="Baek J.H."/>
            <person name="Bayburt H."/>
            <person name="Kim J.M."/>
            <person name="Han D.M."/>
            <person name="Kim K.H."/>
            <person name="Jeon C.O."/>
        </authorList>
    </citation>
    <scope>NUCLEOTIDE SEQUENCE [LARGE SCALE GENOMIC DNA]</scope>
    <source>
        <strain evidence="4 5">KMA01</strain>
    </source>
</reference>
<dbReference type="EMBL" id="CP120863">
    <property type="protein sequence ID" value="WFE91229.1"/>
    <property type="molecule type" value="Genomic_DNA"/>
</dbReference>
<dbReference type="InterPro" id="IPR006597">
    <property type="entry name" value="Sel1-like"/>
</dbReference>
<dbReference type="SMART" id="SM00671">
    <property type="entry name" value="SEL1"/>
    <property type="match status" value="5"/>
</dbReference>
<dbReference type="InterPro" id="IPR011990">
    <property type="entry name" value="TPR-like_helical_dom_sf"/>
</dbReference>
<dbReference type="Gene3D" id="1.25.40.10">
    <property type="entry name" value="Tetratricopeptide repeat domain"/>
    <property type="match status" value="1"/>
</dbReference>
<protein>
    <submittedName>
        <fullName evidence="4">Caspase family protein</fullName>
    </submittedName>
</protein>
<dbReference type="SUPFAM" id="SSF81901">
    <property type="entry name" value="HCP-like"/>
    <property type="match status" value="1"/>
</dbReference>
<dbReference type="SMART" id="SM00115">
    <property type="entry name" value="CASc"/>
    <property type="match status" value="1"/>
</dbReference>
<dbReference type="Proteomes" id="UP001209803">
    <property type="component" value="Chromosome"/>
</dbReference>
<evidence type="ECO:0000259" key="3">
    <source>
        <dbReference type="PROSITE" id="PS50208"/>
    </source>
</evidence>
<sequence length="636" mass="69731">MHSVFVFLKTVILSSLLCVFLISQANSAQRVALVVGNSNYSSVGKLPNPVRDATNIGAVLSELGFEVIYGQDLTHQDFLLTLKRFSNALKGSDVGLFFYAGHGMQISGQNYLLPTDVELETANAIDSELVALNLVLKEMDQRTKTKIVLVDACRDNRFMPGANRSVDAQIVETDLGLAPLEAGSDTLVAFSTEPGSVARDGAGLNSPFSEALLHHISTPNLDVARMMRRVRKRVMDATQNAQVPWSNSSLTGDFSFNYQGNRALTSAAKETALWDAVKDADDPDLIRVYLKRYPNGEFTKQALALIKAAPESKIELSERENREARNSQARHVQNCLQREEDGYDGEPSITVNACSGAVAQFPNSDILKLIYGRALDRSGNETAAAKQFRQSAELGNTDAMVELAVAYDLGKGVEWRAGETMRLLEKAAVLGNTHAMEMLGHIYLEDRQVEYDDAVSFEWFRQAAEGGNASAAFSVATAYKHGEGVRQDHFRARYWFQVALADTNADQTLAMINLADLLATGQGGDKNPEFAQSLLMKAAAQGDQLAMRSLAEFYLDGTFESETTATAVDWTMKAIREGGQIEAEFWFVDPEKNKTYPASFRKEVQNRLREAGVYSGAIDGVIGKGSLMAVFQYANQ</sequence>
<keyword evidence="5" id="KW-1185">Reference proteome</keyword>
<dbReference type="SUPFAM" id="SSF52129">
    <property type="entry name" value="Caspase-like"/>
    <property type="match status" value="1"/>
</dbReference>
<feature type="signal peptide" evidence="2">
    <location>
        <begin position="1"/>
        <end position="28"/>
    </location>
</feature>
<gene>
    <name evidence="4" type="ORF">K1718_07705</name>
</gene>
<dbReference type="Pfam" id="PF00656">
    <property type="entry name" value="Peptidase_C14"/>
    <property type="match status" value="1"/>
</dbReference>
<proteinExistence type="inferred from homology"/>
<dbReference type="PROSITE" id="PS50208">
    <property type="entry name" value="CASPASE_P20"/>
    <property type="match status" value="1"/>
</dbReference>
<dbReference type="Pfam" id="PF08238">
    <property type="entry name" value="Sel1"/>
    <property type="match status" value="4"/>
</dbReference>
<evidence type="ECO:0000313" key="5">
    <source>
        <dbReference type="Proteomes" id="UP001209803"/>
    </source>
</evidence>
<organism evidence="4 5">
    <name type="scientific">Roseibium porphyridii</name>
    <dbReference type="NCBI Taxonomy" id="2866279"/>
    <lineage>
        <taxon>Bacteria</taxon>
        <taxon>Pseudomonadati</taxon>
        <taxon>Pseudomonadota</taxon>
        <taxon>Alphaproteobacteria</taxon>
        <taxon>Hyphomicrobiales</taxon>
        <taxon>Stappiaceae</taxon>
        <taxon>Roseibium</taxon>
    </lineage>
</organism>
<evidence type="ECO:0000313" key="4">
    <source>
        <dbReference type="EMBL" id="WFE91229.1"/>
    </source>
</evidence>
<dbReference type="Gene3D" id="3.40.50.1460">
    <property type="match status" value="1"/>
</dbReference>
<dbReference type="InterPro" id="IPR029030">
    <property type="entry name" value="Caspase-like_dom_sf"/>
</dbReference>
<keyword evidence="2" id="KW-0732">Signal</keyword>
<dbReference type="InterPro" id="IPR001309">
    <property type="entry name" value="Pept_C14_p20"/>
</dbReference>
<feature type="domain" description="Caspase family p20" evidence="3">
    <location>
        <begin position="28"/>
        <end position="157"/>
    </location>
</feature>
<dbReference type="InterPro" id="IPR015917">
    <property type="entry name" value="Pept_C14A"/>
</dbReference>
<name>A0ABY8F746_9HYPH</name>
<evidence type="ECO:0000256" key="1">
    <source>
        <dbReference type="ARBA" id="ARBA00010134"/>
    </source>
</evidence>
<dbReference type="InterPro" id="IPR052039">
    <property type="entry name" value="Caspase-related_regulators"/>
</dbReference>
<accession>A0ABY8F746</accession>
<feature type="chain" id="PRO_5045426605" evidence="2">
    <location>
        <begin position="29"/>
        <end position="636"/>
    </location>
</feature>
<evidence type="ECO:0000256" key="2">
    <source>
        <dbReference type="SAM" id="SignalP"/>
    </source>
</evidence>
<comment type="similarity">
    <text evidence="1">Belongs to the peptidase C14A family.</text>
</comment>
<dbReference type="PANTHER" id="PTHR22576:SF37">
    <property type="entry name" value="MUCOSA-ASSOCIATED LYMPHOID TISSUE LYMPHOMA TRANSLOCATION PROTEIN 1"/>
    <property type="match status" value="1"/>
</dbReference>
<dbReference type="InterPro" id="IPR011600">
    <property type="entry name" value="Pept_C14_caspase"/>
</dbReference>
<dbReference type="RefSeq" id="WP_265683511.1">
    <property type="nucleotide sequence ID" value="NZ_CP120863.1"/>
</dbReference>
<dbReference type="PANTHER" id="PTHR22576">
    <property type="entry name" value="MUCOSA ASSOCIATED LYMPHOID TISSUE LYMPHOMA TRANSLOCATION PROTEIN 1/PARACASPASE"/>
    <property type="match status" value="1"/>
</dbReference>